<dbReference type="EMBL" id="BGPR01044510">
    <property type="protein sequence ID" value="GBO21294.1"/>
    <property type="molecule type" value="Genomic_DNA"/>
</dbReference>
<comment type="caution">
    <text evidence="1">The sequence shown here is derived from an EMBL/GenBank/DDBJ whole genome shotgun (WGS) entry which is preliminary data.</text>
</comment>
<dbReference type="AlphaFoldDB" id="A0A4Y2VA76"/>
<gene>
    <name evidence="1" type="ORF">AVEN_173947_1</name>
</gene>
<name>A0A4Y2VA76_ARAVE</name>
<protein>
    <submittedName>
        <fullName evidence="1">Uncharacterized protein</fullName>
    </submittedName>
</protein>
<organism evidence="1 2">
    <name type="scientific">Araneus ventricosus</name>
    <name type="common">Orbweaver spider</name>
    <name type="synonym">Epeira ventricosa</name>
    <dbReference type="NCBI Taxonomy" id="182803"/>
    <lineage>
        <taxon>Eukaryota</taxon>
        <taxon>Metazoa</taxon>
        <taxon>Ecdysozoa</taxon>
        <taxon>Arthropoda</taxon>
        <taxon>Chelicerata</taxon>
        <taxon>Arachnida</taxon>
        <taxon>Araneae</taxon>
        <taxon>Araneomorphae</taxon>
        <taxon>Entelegynae</taxon>
        <taxon>Araneoidea</taxon>
        <taxon>Araneidae</taxon>
        <taxon>Araneus</taxon>
    </lineage>
</organism>
<evidence type="ECO:0000313" key="1">
    <source>
        <dbReference type="EMBL" id="GBO21294.1"/>
    </source>
</evidence>
<evidence type="ECO:0000313" key="2">
    <source>
        <dbReference type="Proteomes" id="UP000499080"/>
    </source>
</evidence>
<reference evidence="1 2" key="1">
    <citation type="journal article" date="2019" name="Sci. Rep.">
        <title>Orb-weaving spider Araneus ventricosus genome elucidates the spidroin gene catalogue.</title>
        <authorList>
            <person name="Kono N."/>
            <person name="Nakamura H."/>
            <person name="Ohtoshi R."/>
            <person name="Moran D.A.P."/>
            <person name="Shinohara A."/>
            <person name="Yoshida Y."/>
            <person name="Fujiwara M."/>
            <person name="Mori M."/>
            <person name="Tomita M."/>
            <person name="Arakawa K."/>
        </authorList>
    </citation>
    <scope>NUCLEOTIDE SEQUENCE [LARGE SCALE GENOMIC DNA]</scope>
</reference>
<accession>A0A4Y2VA76</accession>
<proteinExistence type="predicted"/>
<dbReference type="Proteomes" id="UP000499080">
    <property type="component" value="Unassembled WGS sequence"/>
</dbReference>
<dbReference type="OrthoDB" id="25402at2759"/>
<sequence length="115" mass="12485">SEGSSSQPEAPLHCFGSDIPKVPTSLQEKGEIVMGQDRDCRPCDPISPIPGGECVFLCPLLCGVLHYRPRTKPIDSRALVGPYSPDLTQSDFHFSPALKSALPGRHFRSCSSSWC</sequence>
<keyword evidence="2" id="KW-1185">Reference proteome</keyword>
<feature type="non-terminal residue" evidence="1">
    <location>
        <position position="1"/>
    </location>
</feature>